<feature type="transmembrane region" description="Helical" evidence="5">
    <location>
        <begin position="136"/>
        <end position="153"/>
    </location>
</feature>
<reference evidence="8" key="1">
    <citation type="journal article" date="2014" name="Sci. Data">
        <title>Genomes of diverse isolates of the marine cyanobacterium Prochlorococcus.</title>
        <authorList>
            <person name="Biller S."/>
            <person name="Berube P."/>
            <person name="Thompson J."/>
            <person name="Kelly L."/>
            <person name="Roggensack S."/>
            <person name="Awad L."/>
            <person name="Roache-Johnson K."/>
            <person name="Ding H."/>
            <person name="Giovannoni S.J."/>
            <person name="Moore L.R."/>
            <person name="Chisholm S.W."/>
        </authorList>
    </citation>
    <scope>NUCLEOTIDE SEQUENCE [LARGE SCALE GENOMIC DNA]</scope>
</reference>
<dbReference type="GO" id="GO:0016020">
    <property type="term" value="C:membrane"/>
    <property type="evidence" value="ECO:0007669"/>
    <property type="project" value="UniProtKB-SubCell"/>
</dbReference>
<keyword evidence="4 5" id="KW-0472">Membrane</keyword>
<dbReference type="Proteomes" id="UP000030481">
    <property type="component" value="Unassembled WGS sequence"/>
</dbReference>
<proteinExistence type="predicted"/>
<evidence type="ECO:0000256" key="4">
    <source>
        <dbReference type="ARBA" id="ARBA00023136"/>
    </source>
</evidence>
<dbReference type="EMBL" id="JNAR01000002">
    <property type="protein sequence ID" value="KGG10546.1"/>
    <property type="molecule type" value="Genomic_DNA"/>
</dbReference>
<sequence>MILSCIVNSFDNSNKIIEEIGSLSWISLINWIPFFWLFWSFEPYLKEIRVRKAIAKFLLIGTIPVIFSGFLQYFFNITGPFEILNGLIIWYQRPLSITDGITGPFNNANYAGAWLALVWPFSFSLFITNKNKFKKLITTLFCLLFITALLLTNSRNAWLGMFLTIPVIIGFEYIFWLIPLIILIGLFLTFLISLIPDYLRENLVSFLTINIFNNFPENSLSLQEAFPRLNIWSFSIKAIFERPLFGWGGGTFPVIHKAINGRWIGHTHNIILELAINYGILTSLILSITVFRYLEKYYKFIILNSKTTLEKIKNNLTFEKAWFASILFISYSHLFDIQYFDLRISIITWILLTGLKASMI</sequence>
<organism evidence="7 8">
    <name type="scientific">Prochlorococcus marinus str. MIT 9401</name>
    <dbReference type="NCBI Taxonomy" id="167551"/>
    <lineage>
        <taxon>Bacteria</taxon>
        <taxon>Bacillati</taxon>
        <taxon>Cyanobacteriota</taxon>
        <taxon>Cyanophyceae</taxon>
        <taxon>Synechococcales</taxon>
        <taxon>Prochlorococcaceae</taxon>
        <taxon>Prochlorococcus</taxon>
    </lineage>
</organism>
<feature type="transmembrane region" description="Helical" evidence="5">
    <location>
        <begin position="53"/>
        <end position="75"/>
    </location>
</feature>
<accession>A0A0A2B9N7</accession>
<feature type="transmembrane region" description="Helical" evidence="5">
    <location>
        <begin position="20"/>
        <end position="41"/>
    </location>
</feature>
<keyword evidence="3 5" id="KW-1133">Transmembrane helix</keyword>
<protein>
    <recommendedName>
        <fullName evidence="6">O-antigen ligase-related domain-containing protein</fullName>
    </recommendedName>
</protein>
<gene>
    <name evidence="7" type="ORF">EV01_0174</name>
</gene>
<dbReference type="Pfam" id="PF04932">
    <property type="entry name" value="Wzy_C"/>
    <property type="match status" value="1"/>
</dbReference>
<comment type="caution">
    <text evidence="7">The sequence shown here is derived from an EMBL/GenBank/DDBJ whole genome shotgun (WGS) entry which is preliminary data.</text>
</comment>
<name>A0A0A2B9N7_PROMR</name>
<dbReference type="InterPro" id="IPR051533">
    <property type="entry name" value="WaaL-like"/>
</dbReference>
<comment type="subcellular location">
    <subcellularLocation>
        <location evidence="1">Membrane</location>
        <topology evidence="1">Multi-pass membrane protein</topology>
    </subcellularLocation>
</comment>
<feature type="transmembrane region" description="Helical" evidence="5">
    <location>
        <begin position="173"/>
        <end position="195"/>
    </location>
</feature>
<evidence type="ECO:0000256" key="5">
    <source>
        <dbReference type="SAM" id="Phobius"/>
    </source>
</evidence>
<evidence type="ECO:0000313" key="7">
    <source>
        <dbReference type="EMBL" id="KGG10546.1"/>
    </source>
</evidence>
<evidence type="ECO:0000256" key="1">
    <source>
        <dbReference type="ARBA" id="ARBA00004141"/>
    </source>
</evidence>
<dbReference type="InterPro" id="IPR007016">
    <property type="entry name" value="O-antigen_ligase-rel_domated"/>
</dbReference>
<dbReference type="AlphaFoldDB" id="A0A0A2B9N7"/>
<dbReference type="PANTHER" id="PTHR37422:SF13">
    <property type="entry name" value="LIPOPOLYSACCHARIDE BIOSYNTHESIS PROTEIN PA4999-RELATED"/>
    <property type="match status" value="1"/>
</dbReference>
<feature type="domain" description="O-antigen ligase-related" evidence="6">
    <location>
        <begin position="141"/>
        <end position="285"/>
    </location>
</feature>
<dbReference type="RefSeq" id="WP_032518329.1">
    <property type="nucleotide sequence ID" value="NZ_JNAR01000002.1"/>
</dbReference>
<evidence type="ECO:0000256" key="3">
    <source>
        <dbReference type="ARBA" id="ARBA00022989"/>
    </source>
</evidence>
<evidence type="ECO:0000313" key="8">
    <source>
        <dbReference type="Proteomes" id="UP000030481"/>
    </source>
</evidence>
<feature type="transmembrane region" description="Helical" evidence="5">
    <location>
        <begin position="111"/>
        <end position="129"/>
    </location>
</feature>
<dbReference type="PANTHER" id="PTHR37422">
    <property type="entry name" value="TEICHURONIC ACID BIOSYNTHESIS PROTEIN TUAE"/>
    <property type="match status" value="1"/>
</dbReference>
<evidence type="ECO:0000256" key="2">
    <source>
        <dbReference type="ARBA" id="ARBA00022692"/>
    </source>
</evidence>
<evidence type="ECO:0000259" key="6">
    <source>
        <dbReference type="Pfam" id="PF04932"/>
    </source>
</evidence>
<keyword evidence="2 5" id="KW-0812">Transmembrane</keyword>
<feature type="transmembrane region" description="Helical" evidence="5">
    <location>
        <begin position="270"/>
        <end position="294"/>
    </location>
</feature>